<dbReference type="PANTHER" id="PTHR10283:SF82">
    <property type="entry name" value="SOLUTE CARRIER FAMILY 13 MEMBER 2"/>
    <property type="match status" value="1"/>
</dbReference>
<dbReference type="Pfam" id="PF03600">
    <property type="entry name" value="CitMHS"/>
    <property type="match status" value="1"/>
</dbReference>
<dbReference type="EMBL" id="FMYW01000011">
    <property type="protein sequence ID" value="SDC60532.1"/>
    <property type="molecule type" value="Genomic_DNA"/>
</dbReference>
<comment type="subcellular location">
    <subcellularLocation>
        <location evidence="1">Membrane</location>
        <topology evidence="1">Multi-pass membrane protein</topology>
    </subcellularLocation>
</comment>
<evidence type="ECO:0000256" key="7">
    <source>
        <dbReference type="SAM" id="Phobius"/>
    </source>
</evidence>
<feature type="transmembrane region" description="Helical" evidence="7">
    <location>
        <begin position="383"/>
        <end position="401"/>
    </location>
</feature>
<protein>
    <submittedName>
        <fullName evidence="9">Solute carrier family 13 (Sodium-dependent dicarboxylate transporter), member 2/3/5</fullName>
    </submittedName>
</protein>
<feature type="transmembrane region" description="Helical" evidence="7">
    <location>
        <begin position="122"/>
        <end position="150"/>
    </location>
</feature>
<keyword evidence="10" id="KW-1185">Reference proteome</keyword>
<dbReference type="Proteomes" id="UP000198943">
    <property type="component" value="Unassembled WGS sequence"/>
</dbReference>
<evidence type="ECO:0000259" key="8">
    <source>
        <dbReference type="Pfam" id="PF03600"/>
    </source>
</evidence>
<comment type="similarity">
    <text evidence="2">Belongs to the SLC13A/DASS transporter (TC 2.A.47) family. NADC subfamily.</text>
</comment>
<feature type="transmembrane region" description="Helical" evidence="7">
    <location>
        <begin position="264"/>
        <end position="282"/>
    </location>
</feature>
<feature type="transmembrane region" description="Helical" evidence="7">
    <location>
        <begin position="170"/>
        <end position="200"/>
    </location>
</feature>
<accession>A0A1G6MYA5</accession>
<sequence>MSSDMKRNFALLSGPLAFLLLRFAAQSFGSAAASALGMAAWMALWWVFRPVGIAVTALLPIAVNAVLNLIPSGHVISNYFSEIVVLLLGADLICLTWSRTGLDRRVAVKALCGIGTSMRQQIVAWLGASVVLSVFLPNVVVAAILCPIAAAMLKFVNGGEEPDVRQSAPILLAIGWGSGIGGFGSPIGGAANLVAIAYMEQLTGHEFMYVDWVLRFVPILFLVFLLNLFFLWQVNRTTQDLNGSASYFKKLNEEFGPLKRGEKIGLTLFVLATLLAFLRPLYAEMLPGLKPAYSFLTLGLLMFVLRDENDEVMMDWKYAESHVMWGMMFLFASGMALGRMLIETGAVKQLTALIASSGPSGGLGTVALFAAFGCFLTELSSNTAAASIALPVVISITQAIGLNPVPYMLLTVVAVNCAYVLPVSTRAIPVSYGLDAGLQIRKGLRLTVLNVLLVTALGWFCINYVPFFSRF</sequence>
<evidence type="ECO:0000256" key="3">
    <source>
        <dbReference type="ARBA" id="ARBA00022448"/>
    </source>
</evidence>
<dbReference type="GO" id="GO:0005886">
    <property type="term" value="C:plasma membrane"/>
    <property type="evidence" value="ECO:0007669"/>
    <property type="project" value="TreeGrafter"/>
</dbReference>
<name>A0A1G6MYA5_9FIRM</name>
<evidence type="ECO:0000256" key="2">
    <source>
        <dbReference type="ARBA" id="ARBA00006772"/>
    </source>
</evidence>
<reference evidence="10" key="1">
    <citation type="submission" date="2016-10" db="EMBL/GenBank/DDBJ databases">
        <authorList>
            <person name="Varghese N."/>
            <person name="Submissions S."/>
        </authorList>
    </citation>
    <scope>NUCLEOTIDE SEQUENCE [LARGE SCALE GENOMIC DNA]</scope>
    <source>
        <strain evidence="10">DSM 11005</strain>
    </source>
</reference>
<keyword evidence="5 7" id="KW-1133">Transmembrane helix</keyword>
<evidence type="ECO:0000256" key="4">
    <source>
        <dbReference type="ARBA" id="ARBA00022692"/>
    </source>
</evidence>
<dbReference type="PANTHER" id="PTHR10283">
    <property type="entry name" value="SOLUTE CARRIER FAMILY 13 MEMBER"/>
    <property type="match status" value="1"/>
</dbReference>
<proteinExistence type="inferred from homology"/>
<dbReference type="RefSeq" id="WP_256324809.1">
    <property type="nucleotide sequence ID" value="NZ_FMYW01000011.1"/>
</dbReference>
<feature type="domain" description="Citrate transporter-like" evidence="8">
    <location>
        <begin position="44"/>
        <end position="410"/>
    </location>
</feature>
<evidence type="ECO:0000256" key="5">
    <source>
        <dbReference type="ARBA" id="ARBA00022989"/>
    </source>
</evidence>
<feature type="transmembrane region" description="Helical" evidence="7">
    <location>
        <begin position="43"/>
        <end position="67"/>
    </location>
</feature>
<evidence type="ECO:0000256" key="6">
    <source>
        <dbReference type="ARBA" id="ARBA00023136"/>
    </source>
</evidence>
<dbReference type="AlphaFoldDB" id="A0A1G6MYA5"/>
<organism evidence="9 10">
    <name type="scientific">Succiniclasticum ruminis</name>
    <dbReference type="NCBI Taxonomy" id="40841"/>
    <lineage>
        <taxon>Bacteria</taxon>
        <taxon>Bacillati</taxon>
        <taxon>Bacillota</taxon>
        <taxon>Negativicutes</taxon>
        <taxon>Acidaminococcales</taxon>
        <taxon>Acidaminococcaceae</taxon>
        <taxon>Succiniclasticum</taxon>
    </lineage>
</organism>
<keyword evidence="3" id="KW-0813">Transport</keyword>
<feature type="transmembrane region" description="Helical" evidence="7">
    <location>
        <begin position="79"/>
        <end position="102"/>
    </location>
</feature>
<feature type="transmembrane region" description="Helical" evidence="7">
    <location>
        <begin position="325"/>
        <end position="342"/>
    </location>
</feature>
<evidence type="ECO:0000313" key="10">
    <source>
        <dbReference type="Proteomes" id="UP000198943"/>
    </source>
</evidence>
<feature type="transmembrane region" description="Helical" evidence="7">
    <location>
        <begin position="446"/>
        <end position="465"/>
    </location>
</feature>
<keyword evidence="4 7" id="KW-0812">Transmembrane</keyword>
<dbReference type="InterPro" id="IPR004680">
    <property type="entry name" value="Cit_transptr-like_dom"/>
</dbReference>
<evidence type="ECO:0000313" key="9">
    <source>
        <dbReference type="EMBL" id="SDC60532.1"/>
    </source>
</evidence>
<feature type="transmembrane region" description="Helical" evidence="7">
    <location>
        <begin position="212"/>
        <end position="232"/>
    </location>
</feature>
<dbReference type="GO" id="GO:0022857">
    <property type="term" value="F:transmembrane transporter activity"/>
    <property type="evidence" value="ECO:0007669"/>
    <property type="project" value="TreeGrafter"/>
</dbReference>
<feature type="transmembrane region" description="Helical" evidence="7">
    <location>
        <begin position="354"/>
        <end position="376"/>
    </location>
</feature>
<evidence type="ECO:0000256" key="1">
    <source>
        <dbReference type="ARBA" id="ARBA00004141"/>
    </source>
</evidence>
<gene>
    <name evidence="9" type="ORF">SAMN04487864_11139</name>
</gene>
<keyword evidence="6 7" id="KW-0472">Membrane</keyword>